<name>A0A1I8A725_9BILA</name>
<evidence type="ECO:0000259" key="8">
    <source>
        <dbReference type="PROSITE" id="PS50014"/>
    </source>
</evidence>
<feature type="compositionally biased region" description="Basic residues" evidence="7">
    <location>
        <begin position="1490"/>
        <end position="1500"/>
    </location>
</feature>
<dbReference type="InterPro" id="IPR015943">
    <property type="entry name" value="WD40/YVTN_repeat-like_dom_sf"/>
</dbReference>
<dbReference type="InterPro" id="IPR019775">
    <property type="entry name" value="WD40_repeat_CS"/>
</dbReference>
<evidence type="ECO:0000256" key="1">
    <source>
        <dbReference type="ARBA" id="ARBA00022574"/>
    </source>
</evidence>
<evidence type="ECO:0000256" key="7">
    <source>
        <dbReference type="SAM" id="MobiDB-lite"/>
    </source>
</evidence>
<dbReference type="GO" id="GO:0007010">
    <property type="term" value="P:cytoskeleton organization"/>
    <property type="evidence" value="ECO:0007669"/>
    <property type="project" value="TreeGrafter"/>
</dbReference>
<dbReference type="PROSITE" id="PS50082">
    <property type="entry name" value="WD_REPEATS_2"/>
    <property type="match status" value="5"/>
</dbReference>
<dbReference type="InterPro" id="IPR036322">
    <property type="entry name" value="WD40_repeat_dom_sf"/>
</dbReference>
<feature type="repeat" description="WD" evidence="5">
    <location>
        <begin position="136"/>
        <end position="177"/>
    </location>
</feature>
<dbReference type="GO" id="GO:0008360">
    <property type="term" value="P:regulation of cell shape"/>
    <property type="evidence" value="ECO:0007669"/>
    <property type="project" value="TreeGrafter"/>
</dbReference>
<keyword evidence="9" id="KW-1185">Reference proteome</keyword>
<feature type="compositionally biased region" description="Polar residues" evidence="7">
    <location>
        <begin position="627"/>
        <end position="637"/>
    </location>
</feature>
<evidence type="ECO:0000256" key="3">
    <source>
        <dbReference type="ARBA" id="ARBA00023117"/>
    </source>
</evidence>
<feature type="domain" description="Bromo" evidence="8">
    <location>
        <begin position="1053"/>
        <end position="1123"/>
    </location>
</feature>
<feature type="compositionally biased region" description="Low complexity" evidence="7">
    <location>
        <begin position="745"/>
        <end position="754"/>
    </location>
</feature>
<proteinExistence type="predicted"/>
<dbReference type="SUPFAM" id="SSF47370">
    <property type="entry name" value="Bromodomain"/>
    <property type="match status" value="1"/>
</dbReference>
<dbReference type="InterPro" id="IPR036427">
    <property type="entry name" value="Bromodomain-like_sf"/>
</dbReference>
<keyword evidence="2" id="KW-0677">Repeat</keyword>
<evidence type="ECO:0000313" key="10">
    <source>
        <dbReference type="WBParaSite" id="L893_g33502.t1"/>
    </source>
</evidence>
<dbReference type="Gene3D" id="2.130.10.10">
    <property type="entry name" value="YVTN repeat-like/Quinoprotein amine dehydrogenase"/>
    <property type="match status" value="3"/>
</dbReference>
<dbReference type="PROSITE" id="PS50014">
    <property type="entry name" value="BROMODOMAIN_2"/>
    <property type="match status" value="1"/>
</dbReference>
<keyword evidence="3 4" id="KW-0103">Bromodomain</keyword>
<dbReference type="Pfam" id="PF25313">
    <property type="entry name" value="BRWD_AD"/>
    <property type="match status" value="1"/>
</dbReference>
<organism evidence="9 10">
    <name type="scientific">Steinernema glaseri</name>
    <dbReference type="NCBI Taxonomy" id="37863"/>
    <lineage>
        <taxon>Eukaryota</taxon>
        <taxon>Metazoa</taxon>
        <taxon>Ecdysozoa</taxon>
        <taxon>Nematoda</taxon>
        <taxon>Chromadorea</taxon>
        <taxon>Rhabditida</taxon>
        <taxon>Tylenchina</taxon>
        <taxon>Panagrolaimomorpha</taxon>
        <taxon>Strongyloidoidea</taxon>
        <taxon>Steinernematidae</taxon>
        <taxon>Steinernema</taxon>
    </lineage>
</organism>
<feature type="region of interest" description="Disordered" evidence="7">
    <location>
        <begin position="1306"/>
        <end position="1550"/>
    </location>
</feature>
<reference evidence="10" key="1">
    <citation type="submission" date="2016-11" db="UniProtKB">
        <authorList>
            <consortium name="WormBaseParasite"/>
        </authorList>
    </citation>
    <scope>IDENTIFICATION</scope>
</reference>
<dbReference type="Pfam" id="PF00439">
    <property type="entry name" value="Bromodomain"/>
    <property type="match status" value="1"/>
</dbReference>
<dbReference type="PRINTS" id="PR00503">
    <property type="entry name" value="BROMODOMAIN"/>
</dbReference>
<dbReference type="PANTHER" id="PTHR16266:SF17">
    <property type="entry name" value="BRWD3"/>
    <property type="match status" value="1"/>
</dbReference>
<dbReference type="Pfam" id="PF00400">
    <property type="entry name" value="WD40"/>
    <property type="match status" value="4"/>
</dbReference>
<dbReference type="InterPro" id="IPR001487">
    <property type="entry name" value="Bromodomain"/>
</dbReference>
<dbReference type="Proteomes" id="UP000095287">
    <property type="component" value="Unplaced"/>
</dbReference>
<feature type="repeat" description="WD" evidence="5">
    <location>
        <begin position="411"/>
        <end position="453"/>
    </location>
</feature>
<dbReference type="CDD" id="cd00200">
    <property type="entry name" value="WD40"/>
    <property type="match status" value="1"/>
</dbReference>
<feature type="compositionally biased region" description="Acidic residues" evidence="7">
    <location>
        <begin position="680"/>
        <end position="691"/>
    </location>
</feature>
<evidence type="ECO:0000256" key="2">
    <source>
        <dbReference type="ARBA" id="ARBA00022737"/>
    </source>
</evidence>
<feature type="compositionally biased region" description="Low complexity" evidence="7">
    <location>
        <begin position="1476"/>
        <end position="1488"/>
    </location>
</feature>
<dbReference type="GO" id="GO:0006357">
    <property type="term" value="P:regulation of transcription by RNA polymerase II"/>
    <property type="evidence" value="ECO:0007669"/>
    <property type="project" value="TreeGrafter"/>
</dbReference>
<evidence type="ECO:0000256" key="6">
    <source>
        <dbReference type="SAM" id="Coils"/>
    </source>
</evidence>
<dbReference type="PROSITE" id="PS00678">
    <property type="entry name" value="WD_REPEATS_1"/>
    <property type="match status" value="2"/>
</dbReference>
<feature type="repeat" description="WD" evidence="5">
    <location>
        <begin position="379"/>
        <end position="410"/>
    </location>
</feature>
<feature type="compositionally biased region" description="Basic and acidic residues" evidence="7">
    <location>
        <begin position="709"/>
        <end position="728"/>
    </location>
</feature>
<evidence type="ECO:0000256" key="5">
    <source>
        <dbReference type="PROSITE-ProRule" id="PRU00221"/>
    </source>
</evidence>
<dbReference type="PROSITE" id="PS50294">
    <property type="entry name" value="WD_REPEATS_REGION"/>
    <property type="match status" value="3"/>
</dbReference>
<keyword evidence="6" id="KW-0175">Coiled coil</keyword>
<dbReference type="SMART" id="SM00320">
    <property type="entry name" value="WD40"/>
    <property type="match status" value="8"/>
</dbReference>
<accession>A0A1I8A725</accession>
<dbReference type="InterPro" id="IPR052060">
    <property type="entry name" value="Bromo_WD_repeat"/>
</dbReference>
<evidence type="ECO:0000256" key="4">
    <source>
        <dbReference type="PROSITE-ProRule" id="PRU00035"/>
    </source>
</evidence>
<evidence type="ECO:0000313" key="9">
    <source>
        <dbReference type="Proteomes" id="UP000095287"/>
    </source>
</evidence>
<dbReference type="SUPFAM" id="SSF50978">
    <property type="entry name" value="WD40 repeat-like"/>
    <property type="match status" value="1"/>
</dbReference>
<feature type="compositionally biased region" description="Low complexity" evidence="7">
    <location>
        <begin position="646"/>
        <end position="655"/>
    </location>
</feature>
<feature type="coiled-coil region" evidence="6">
    <location>
        <begin position="1194"/>
        <end position="1221"/>
    </location>
</feature>
<feature type="region of interest" description="Disordered" evidence="7">
    <location>
        <begin position="677"/>
        <end position="802"/>
    </location>
</feature>
<feature type="repeat" description="WD" evidence="5">
    <location>
        <begin position="317"/>
        <end position="358"/>
    </location>
</feature>
<dbReference type="PANTHER" id="PTHR16266">
    <property type="entry name" value="WD REPEAT DOMAIN 9"/>
    <property type="match status" value="1"/>
</dbReference>
<dbReference type="InterPro" id="IPR001680">
    <property type="entry name" value="WD40_rpt"/>
</dbReference>
<dbReference type="WBParaSite" id="L893_g33502.t1">
    <property type="protein sequence ID" value="L893_g33502.t1"/>
    <property type="gene ID" value="L893_g33502"/>
</dbReference>
<feature type="repeat" description="WD" evidence="5">
    <location>
        <begin position="178"/>
        <end position="219"/>
    </location>
</feature>
<feature type="compositionally biased region" description="Polar residues" evidence="7">
    <location>
        <begin position="1323"/>
        <end position="1344"/>
    </location>
</feature>
<dbReference type="Gene3D" id="1.20.920.10">
    <property type="entry name" value="Bromodomain-like"/>
    <property type="match status" value="1"/>
</dbReference>
<dbReference type="GO" id="GO:0005634">
    <property type="term" value="C:nucleus"/>
    <property type="evidence" value="ECO:0007669"/>
    <property type="project" value="TreeGrafter"/>
</dbReference>
<feature type="region of interest" description="Disordered" evidence="7">
    <location>
        <begin position="615"/>
        <end position="662"/>
    </location>
</feature>
<feature type="compositionally biased region" description="Acidic residues" evidence="7">
    <location>
        <begin position="1456"/>
        <end position="1475"/>
    </location>
</feature>
<feature type="compositionally biased region" description="Polar residues" evidence="7">
    <location>
        <begin position="1393"/>
        <end position="1406"/>
    </location>
</feature>
<dbReference type="SMART" id="SM00297">
    <property type="entry name" value="BROMO"/>
    <property type="match status" value="1"/>
</dbReference>
<dbReference type="InterPro" id="IPR057451">
    <property type="entry name" value="BRWD/PHIP_AD"/>
</dbReference>
<keyword evidence="1 5" id="KW-0853">WD repeat</keyword>
<protein>
    <submittedName>
        <fullName evidence="10">Bromo domain-containing protein</fullName>
    </submittedName>
</protein>
<sequence>MENQRLLPARIDFAGRSHDRRMEEYDHLSPGTGTELLDIARTLFVLQNDRIPRWNLLNGAPIRFITGKKQSLTRTKESVLQRPTICDITTSHPNYAAVEKMNVATRLMGRELGGRVKSYLTLPHSSFTKLRITHRILGHLSPIFCVNFDRTGRYVFTGADDCLIKVWDVEKGTLRFTFRGHERELSDISVNRENTMLATGSIDKTVRVFCLRSGKTLEVFNEHTAQLTVVRFLPYADGNDRYLMSTGNDGIVNFYKWNVLTSEFEKPTRFNERDVPNQRIVSYCYSPGGTFVAFGDTCRSIRIFRLSKEGVSKLVVITTHNDRVDSMEWANTGIKFLSGSKDGVAKVWCLENGKFKSTDLVVEDASNSNKKNAYRLTILCWSKDDSVVVTAGSDHLIRIWNWRNGTLRHVVKGHDAEAYVLVPHPIFHHYVLSAGHDGFIMVWDVRTGKVVTTVKDTNESQVNTALFDMAVSPDGTRVAAVDCQGCLLMLGINDHTTSGTVPDEQFFNTDYKELAFDQNGFCLDAGSGLAPHLMPPPILITGHGFPHDPSYQHLVPGRDIDGYQPDEELPCPWLTRNIVEPLTPQMMQDNLESRLAVKAKEDNEKYDTSESVIVLNTPAPKPRPTKRITQASSSVQNLPPVAMDFSSSSNDSTYSESREGDSYLSDVIESGSEAHAVENGIDEEENEEASDSDFSVGESRPRPSRQNNRRNDESTRSSRRNNRAERRQPSRSRRGQREEPDEPSTSRAETSRASRTQRSRRSAQQASSPEPFEAVDESSQMSNVSAQSQRSRRRRGENNVREERECYPEYPQWMKAVIQRRFPFIPQVGDEVVYFSQGHQNYLDNVREKNLYEIRRKMNIPSNVSGEQHCVVKKITYEVLPPHNCRVLRLILGVVDSQRISRCFTVWTHDIENVPDFLIPRQLFQKSIQSQHQRIGAKMQSILSNQWWTGKVLNNKQNVIDSSYQWNSIVVRWENGDEEAVCPWDYDLAPDQNVGPRVRSEALVTPEELEQFGAIPLLRGAWTDSISGEIEESEEEARENVSRFLRSAIEQLCELPEVKIFADPVDLTVYTDYIATVRYPIDLGTINERLRNKYYRRKLSLLVDIWYIAENAKRYNVRSSDIVNQAKVLTETLSRLVSDNSLDPIELYEEISERAPNELTFWRQIPQANEEYLLTHSTLETASQDPIHDGQPWIREASAMLDSLLEKCKTLDDNVAKEEITDASRQVSLVYEQHDSLRQMQTKLLEGLFESPEALSTAITELINAIKAALEDYRRSQEYNDVLTFINTKAKDMKTIIMNFARAQEADQSNHVGYSMRERTGRNRTYNTRSSGQRRSNHTPSQDWIANGRPPRAAAQRVNFSELANGIDYREEEEEPRPSTSRQPASRRARQPVRQSQDEVPSTSQEGRPRRNLRTRNPTRSPEPPQTRNRRRVVEPVAESDSESSEQSKDESWSGNEEDDEDVEEVEEEAADDDQSQSSSSRASSDVQPTRRRKPPKRYVRSSDSSPSSSNERRVTRKKRKTEEPNRGARQSTRPRRSAARPARYQSESD</sequence>